<accession>A0AAW9S9C3</accession>
<keyword evidence="3 6" id="KW-0812">Transmembrane</keyword>
<dbReference type="InterPro" id="IPR052027">
    <property type="entry name" value="PspC"/>
</dbReference>
<evidence type="ECO:0000256" key="5">
    <source>
        <dbReference type="ARBA" id="ARBA00023136"/>
    </source>
</evidence>
<reference evidence="8 9" key="1">
    <citation type="submission" date="2024-04" db="EMBL/GenBank/DDBJ databases">
        <title>Novel genus in family Flammeovirgaceae.</title>
        <authorList>
            <person name="Nguyen T.H."/>
            <person name="Vuong T.Q."/>
            <person name="Le H."/>
            <person name="Kim S.-G."/>
        </authorList>
    </citation>
    <scope>NUCLEOTIDE SEQUENCE [LARGE SCALE GENOMIC DNA]</scope>
    <source>
        <strain evidence="8 9">JCM 23209</strain>
    </source>
</reference>
<evidence type="ECO:0000256" key="3">
    <source>
        <dbReference type="ARBA" id="ARBA00022692"/>
    </source>
</evidence>
<comment type="subcellular location">
    <subcellularLocation>
        <location evidence="1">Cell membrane</location>
        <topology evidence="1">Single-pass membrane protein</topology>
    </subcellularLocation>
</comment>
<organism evidence="8 9">
    <name type="scientific">Rapidithrix thailandica</name>
    <dbReference type="NCBI Taxonomy" id="413964"/>
    <lineage>
        <taxon>Bacteria</taxon>
        <taxon>Pseudomonadati</taxon>
        <taxon>Bacteroidota</taxon>
        <taxon>Cytophagia</taxon>
        <taxon>Cytophagales</taxon>
        <taxon>Flammeovirgaceae</taxon>
        <taxon>Rapidithrix</taxon>
    </lineage>
</organism>
<dbReference type="RefSeq" id="WP_346820720.1">
    <property type="nucleotide sequence ID" value="NZ_JBDKWZ010000004.1"/>
</dbReference>
<dbReference type="AlphaFoldDB" id="A0AAW9S9C3"/>
<proteinExistence type="predicted"/>
<gene>
    <name evidence="8" type="ORF">AAG747_08460</name>
</gene>
<keyword evidence="5 6" id="KW-0472">Membrane</keyword>
<evidence type="ECO:0000256" key="1">
    <source>
        <dbReference type="ARBA" id="ARBA00004162"/>
    </source>
</evidence>
<keyword evidence="2" id="KW-1003">Cell membrane</keyword>
<evidence type="ECO:0000313" key="9">
    <source>
        <dbReference type="Proteomes" id="UP001403385"/>
    </source>
</evidence>
<dbReference type="Proteomes" id="UP001403385">
    <property type="component" value="Unassembled WGS sequence"/>
</dbReference>
<dbReference type="PANTHER" id="PTHR33885">
    <property type="entry name" value="PHAGE SHOCK PROTEIN C"/>
    <property type="match status" value="1"/>
</dbReference>
<sequence>MKLVKSSFDKVLFGVCGGIAKYLNLDSTIVRIVFVIASVFGVGSPVLIYVILALIMPNEY</sequence>
<keyword evidence="4 6" id="KW-1133">Transmembrane helix</keyword>
<feature type="domain" description="Phage shock protein PspC N-terminal" evidence="7">
    <location>
        <begin position="2"/>
        <end position="59"/>
    </location>
</feature>
<dbReference type="EMBL" id="JBDKWZ010000004">
    <property type="protein sequence ID" value="MEN7547938.1"/>
    <property type="molecule type" value="Genomic_DNA"/>
</dbReference>
<evidence type="ECO:0000259" key="7">
    <source>
        <dbReference type="Pfam" id="PF04024"/>
    </source>
</evidence>
<evidence type="ECO:0000256" key="2">
    <source>
        <dbReference type="ARBA" id="ARBA00022475"/>
    </source>
</evidence>
<dbReference type="Pfam" id="PF04024">
    <property type="entry name" value="PspC"/>
    <property type="match status" value="1"/>
</dbReference>
<protein>
    <submittedName>
        <fullName evidence="8">PspC domain-containing protein</fullName>
    </submittedName>
</protein>
<dbReference type="PANTHER" id="PTHR33885:SF3">
    <property type="entry name" value="PHAGE SHOCK PROTEIN C"/>
    <property type="match status" value="1"/>
</dbReference>
<evidence type="ECO:0000256" key="6">
    <source>
        <dbReference type="SAM" id="Phobius"/>
    </source>
</evidence>
<dbReference type="InterPro" id="IPR007168">
    <property type="entry name" value="Phageshock_PspC_N"/>
</dbReference>
<evidence type="ECO:0000313" key="8">
    <source>
        <dbReference type="EMBL" id="MEN7547938.1"/>
    </source>
</evidence>
<dbReference type="GO" id="GO:0005886">
    <property type="term" value="C:plasma membrane"/>
    <property type="evidence" value="ECO:0007669"/>
    <property type="project" value="UniProtKB-SubCell"/>
</dbReference>
<keyword evidence="9" id="KW-1185">Reference proteome</keyword>
<evidence type="ECO:0000256" key="4">
    <source>
        <dbReference type="ARBA" id="ARBA00022989"/>
    </source>
</evidence>
<comment type="caution">
    <text evidence="8">The sequence shown here is derived from an EMBL/GenBank/DDBJ whole genome shotgun (WGS) entry which is preliminary data.</text>
</comment>
<feature type="transmembrane region" description="Helical" evidence="6">
    <location>
        <begin position="32"/>
        <end position="55"/>
    </location>
</feature>
<name>A0AAW9S9C3_9BACT</name>